<gene>
    <name evidence="2" type="ORF">L3X38_023994</name>
</gene>
<organism evidence="2 3">
    <name type="scientific">Prunus dulcis</name>
    <name type="common">Almond</name>
    <name type="synonym">Amygdalus dulcis</name>
    <dbReference type="NCBI Taxonomy" id="3755"/>
    <lineage>
        <taxon>Eukaryota</taxon>
        <taxon>Viridiplantae</taxon>
        <taxon>Streptophyta</taxon>
        <taxon>Embryophyta</taxon>
        <taxon>Tracheophyta</taxon>
        <taxon>Spermatophyta</taxon>
        <taxon>Magnoliopsida</taxon>
        <taxon>eudicotyledons</taxon>
        <taxon>Gunneridae</taxon>
        <taxon>Pentapetalae</taxon>
        <taxon>rosids</taxon>
        <taxon>fabids</taxon>
        <taxon>Rosales</taxon>
        <taxon>Rosaceae</taxon>
        <taxon>Amygdaloideae</taxon>
        <taxon>Amygdaleae</taxon>
        <taxon>Prunus</taxon>
    </lineage>
</organism>
<comment type="caution">
    <text evidence="2">The sequence shown here is derived from an EMBL/GenBank/DDBJ whole genome shotgun (WGS) entry which is preliminary data.</text>
</comment>
<dbReference type="EMBL" id="JAJFAZ020000004">
    <property type="protein sequence ID" value="KAI5333862.1"/>
    <property type="molecule type" value="Genomic_DNA"/>
</dbReference>
<keyword evidence="3" id="KW-1185">Reference proteome</keyword>
<proteinExistence type="predicted"/>
<sequence length="92" mass="9357">MEEERRWWLGLGGDGAKGRNHNRAGHHELGGEAGVAAPGVDSEVGAEADGVGFGHVYQRRGVDGGCGGFHYGANGAAAVAAAAEEESLRGWG</sequence>
<reference evidence="2 3" key="1">
    <citation type="journal article" date="2022" name="G3 (Bethesda)">
        <title>Whole-genome sequence and methylome profiling of the almond [Prunus dulcis (Mill.) D.A. Webb] cultivar 'Nonpareil'.</title>
        <authorList>
            <person name="D'Amico-Willman K.M."/>
            <person name="Ouma W.Z."/>
            <person name="Meulia T."/>
            <person name="Sideli G.M."/>
            <person name="Gradziel T.M."/>
            <person name="Fresnedo-Ramirez J."/>
        </authorList>
    </citation>
    <scope>NUCLEOTIDE SEQUENCE [LARGE SCALE GENOMIC DNA]</scope>
    <source>
        <strain evidence="2">Clone GOH B32 T37-40</strain>
    </source>
</reference>
<evidence type="ECO:0000256" key="1">
    <source>
        <dbReference type="SAM" id="MobiDB-lite"/>
    </source>
</evidence>
<accession>A0AAD4Z508</accession>
<protein>
    <submittedName>
        <fullName evidence="2">Uncharacterized protein</fullName>
    </submittedName>
</protein>
<dbReference type="Proteomes" id="UP001054821">
    <property type="component" value="Chromosome 4"/>
</dbReference>
<feature type="region of interest" description="Disordered" evidence="1">
    <location>
        <begin position="13"/>
        <end position="38"/>
    </location>
</feature>
<evidence type="ECO:0000313" key="3">
    <source>
        <dbReference type="Proteomes" id="UP001054821"/>
    </source>
</evidence>
<name>A0AAD4Z508_PRUDU</name>
<dbReference type="AlphaFoldDB" id="A0AAD4Z508"/>
<evidence type="ECO:0000313" key="2">
    <source>
        <dbReference type="EMBL" id="KAI5333862.1"/>
    </source>
</evidence>